<dbReference type="EMBL" id="JAMZFW010000001">
    <property type="protein sequence ID" value="MCP1100801.1"/>
    <property type="molecule type" value="Genomic_DNA"/>
</dbReference>
<feature type="transmembrane region" description="Helical" evidence="1">
    <location>
        <begin position="166"/>
        <end position="187"/>
    </location>
</feature>
<organism evidence="3 4">
    <name type="scientific">Aequitasia blattaphilus</name>
    <dbReference type="NCBI Taxonomy" id="2949332"/>
    <lineage>
        <taxon>Bacteria</taxon>
        <taxon>Bacillati</taxon>
        <taxon>Bacillota</taxon>
        <taxon>Clostridia</taxon>
        <taxon>Lachnospirales</taxon>
        <taxon>Lachnospiraceae</taxon>
        <taxon>Aequitasia</taxon>
    </lineage>
</organism>
<dbReference type="Pfam" id="PF02517">
    <property type="entry name" value="Rce1-like"/>
    <property type="match status" value="1"/>
</dbReference>
<feature type="transmembrane region" description="Helical" evidence="1">
    <location>
        <begin position="27"/>
        <end position="51"/>
    </location>
</feature>
<keyword evidence="1" id="KW-1133">Transmembrane helix</keyword>
<name>A0ABT1E4M4_9FIRM</name>
<keyword evidence="3" id="KW-0645">Protease</keyword>
<keyword evidence="3" id="KW-0482">Metalloprotease</keyword>
<proteinExistence type="predicted"/>
<sequence length="188" mass="21362">MLLYAGKKETGVYSFGSVLRGQVKMPAWQVLIIVLAFVGIAGLLSAFVAPIENRIFADARTALLNHLPIGFDWTNYEYLKSFSRPILISTCLYYGIFNVLIGPITEELYFRGYLTSHYKMQGTIKPVLITILFSLYHFWLPFNNIFRILAFLPVAYISYKKKNISLSIYFHCGCNLFSTIAFTLAVLG</sequence>
<reference evidence="3 4" key="1">
    <citation type="journal article" date="2022" name="Genome Biol. Evol.">
        <title>Host diet, physiology and behaviors set the stage for Lachnospiraceae cladogenesis.</title>
        <authorList>
            <person name="Vera-Ponce De Leon A."/>
            <person name="Schneider M."/>
            <person name="Jahnes B.C."/>
            <person name="Sadowski V."/>
            <person name="Camuy-Velez L.A."/>
            <person name="Duan J."/>
            <person name="Sabree Z.L."/>
        </authorList>
    </citation>
    <scope>NUCLEOTIDE SEQUENCE [LARGE SCALE GENOMIC DNA]</scope>
    <source>
        <strain evidence="3 4">PAL113</strain>
    </source>
</reference>
<dbReference type="RefSeq" id="WP_262064590.1">
    <property type="nucleotide sequence ID" value="NZ_JAMXOD010000001.1"/>
</dbReference>
<accession>A0ABT1E4M4</accession>
<keyword evidence="1" id="KW-0472">Membrane</keyword>
<feature type="transmembrane region" description="Helical" evidence="1">
    <location>
        <begin position="86"/>
        <end position="104"/>
    </location>
</feature>
<evidence type="ECO:0000256" key="1">
    <source>
        <dbReference type="SAM" id="Phobius"/>
    </source>
</evidence>
<evidence type="ECO:0000313" key="4">
    <source>
        <dbReference type="Proteomes" id="UP001523566"/>
    </source>
</evidence>
<dbReference type="GO" id="GO:0008237">
    <property type="term" value="F:metallopeptidase activity"/>
    <property type="evidence" value="ECO:0007669"/>
    <property type="project" value="UniProtKB-KW"/>
</dbReference>
<keyword evidence="3" id="KW-0378">Hydrolase</keyword>
<feature type="transmembrane region" description="Helical" evidence="1">
    <location>
        <begin position="124"/>
        <end position="146"/>
    </location>
</feature>
<protein>
    <submittedName>
        <fullName evidence="3">CPBP family intramembrane metalloprotease</fullName>
    </submittedName>
</protein>
<feature type="domain" description="CAAX prenyl protease 2/Lysostaphin resistance protein A-like" evidence="2">
    <location>
        <begin position="92"/>
        <end position="177"/>
    </location>
</feature>
<evidence type="ECO:0000313" key="3">
    <source>
        <dbReference type="EMBL" id="MCP1100801.1"/>
    </source>
</evidence>
<gene>
    <name evidence="3" type="ORF">NK125_00025</name>
</gene>
<evidence type="ECO:0000259" key="2">
    <source>
        <dbReference type="Pfam" id="PF02517"/>
    </source>
</evidence>
<dbReference type="Proteomes" id="UP001523566">
    <property type="component" value="Unassembled WGS sequence"/>
</dbReference>
<keyword evidence="4" id="KW-1185">Reference proteome</keyword>
<keyword evidence="1" id="KW-0812">Transmembrane</keyword>
<comment type="caution">
    <text evidence="3">The sequence shown here is derived from an EMBL/GenBank/DDBJ whole genome shotgun (WGS) entry which is preliminary data.</text>
</comment>
<dbReference type="InterPro" id="IPR003675">
    <property type="entry name" value="Rce1/LyrA-like_dom"/>
</dbReference>